<dbReference type="InterPro" id="IPR024524">
    <property type="entry name" value="DUF3800"/>
</dbReference>
<gene>
    <name evidence="1" type="ordered locus">RHE_PA00010</name>
</gene>
<proteinExistence type="predicted"/>
<dbReference type="Pfam" id="PF12686">
    <property type="entry name" value="DUF3800"/>
    <property type="match status" value="1"/>
</dbReference>
<accession>Q2K2A3</accession>
<dbReference type="OrthoDB" id="507950at2"/>
<keyword evidence="2" id="KW-1185">Reference proteome</keyword>
<geneLocation type="plasmid" evidence="1 2">
    <name>p42a</name>
</geneLocation>
<name>Q2K2A3_RHIEC</name>
<organism evidence="1 2">
    <name type="scientific">Rhizobium etli (strain ATCC 51251 / DSM 11541 / JCM 21823 / NBRC 15573 / CFN 42)</name>
    <dbReference type="NCBI Taxonomy" id="347834"/>
    <lineage>
        <taxon>Bacteria</taxon>
        <taxon>Pseudomonadati</taxon>
        <taxon>Pseudomonadota</taxon>
        <taxon>Alphaproteobacteria</taxon>
        <taxon>Hyphomicrobiales</taxon>
        <taxon>Rhizobiaceae</taxon>
        <taxon>Rhizobium/Agrobacterium group</taxon>
        <taxon>Rhizobium</taxon>
    </lineage>
</organism>
<reference evidence="1 2" key="1">
    <citation type="journal article" date="2006" name="Proc. Natl. Acad. Sci. U.S.A.">
        <title>The partitioned Rhizobium etli genome: genetic and metabolic redundancy in seven interacting replicons.</title>
        <authorList>
            <person name="Gonzalez V."/>
            <person name="Santamaria R.I."/>
            <person name="Bustos P."/>
            <person name="Hernandez-Gonzalez I."/>
            <person name="Medrano-Soto A."/>
            <person name="Moreno-Hagelsieb G."/>
            <person name="Janga S.C."/>
            <person name="Ramirez M.A."/>
            <person name="Jimenez-Jacinto V."/>
            <person name="Collado-Vides J."/>
            <person name="Davila G."/>
        </authorList>
    </citation>
    <scope>NUCLEOTIDE SEQUENCE [LARGE SCALE GENOMIC DNA]</scope>
    <source>
        <strain evidence="2">ATCC 51251 / DSM 11541 / JCM 21823 / NBRC 15573 / CFN 42</strain>
    </source>
</reference>
<keyword evidence="1" id="KW-0614">Plasmid</keyword>
<sequence length="294" mass="33890">MYLRVLVVELNESYGLPREIALPVTLNLYLDDSGTRHPTHKVGKKAAHGYDWFALGGILVRSDEEDNARDLHAKFCEKWEITAPLHSSEIRSQNENFDFLRGWEKDKLGAFYEELYILMREAPVVGIACTVDRPGYCGRYLEQYKQNPWMLCKTAFTVVVERAAKYAIAQGMKLRVHPERCNKAEDADLEGYYKALKAEGMPFAKDNSDKYGPLTPERFTQALYEFKTKRKTSPMAQLADLYLWPICMGGYHASNRPYQRLIGDGKLIDCRIKEDERPMLGSKYSCFENIERKT</sequence>
<dbReference type="KEGG" id="ret:RHE_PA00010"/>
<dbReference type="AlphaFoldDB" id="Q2K2A3"/>
<dbReference type="HOGENOM" id="CLU_1033508_0_0_5"/>
<evidence type="ECO:0000313" key="2">
    <source>
        <dbReference type="Proteomes" id="UP000001936"/>
    </source>
</evidence>
<protein>
    <submittedName>
        <fullName evidence="1">Hypothetical conserved protein</fullName>
    </submittedName>
</protein>
<dbReference type="Proteomes" id="UP000001936">
    <property type="component" value="Plasmid p42a"/>
</dbReference>
<dbReference type="EMBL" id="CP000134">
    <property type="protein sequence ID" value="ABC92879.1"/>
    <property type="molecule type" value="Genomic_DNA"/>
</dbReference>
<evidence type="ECO:0000313" key="1">
    <source>
        <dbReference type="EMBL" id="ABC92879.1"/>
    </source>
</evidence>